<evidence type="ECO:0000256" key="2">
    <source>
        <dbReference type="ARBA" id="ARBA00022670"/>
    </source>
</evidence>
<protein>
    <recommendedName>
        <fullName evidence="10">Peptidase M3A/M3B catalytic domain-containing protein</fullName>
    </recommendedName>
</protein>
<dbReference type="InterPro" id="IPR013647">
    <property type="entry name" value="OligopepF_N_dom"/>
</dbReference>
<feature type="domain" description="Oligopeptidase F N-terminal" evidence="8">
    <location>
        <begin position="112"/>
        <end position="178"/>
    </location>
</feature>
<feature type="domain" description="Peptidase M3A/M3B catalytic" evidence="7">
    <location>
        <begin position="199"/>
        <end position="579"/>
    </location>
</feature>
<evidence type="ECO:0000256" key="1">
    <source>
        <dbReference type="ARBA" id="ARBA00001947"/>
    </source>
</evidence>
<proteinExistence type="predicted"/>
<dbReference type="CDD" id="cd09610">
    <property type="entry name" value="M3B_PepF"/>
    <property type="match status" value="1"/>
</dbReference>
<keyword evidence="5" id="KW-0862">Zinc</keyword>
<evidence type="ECO:0008006" key="10">
    <source>
        <dbReference type="Google" id="ProtNLM"/>
    </source>
</evidence>
<dbReference type="Gene3D" id="1.20.140.70">
    <property type="entry name" value="Oligopeptidase f, N-terminal domain"/>
    <property type="match status" value="1"/>
</dbReference>
<accession>A0A0F9TC81</accession>
<comment type="cofactor">
    <cofactor evidence="1">
        <name>Zn(2+)</name>
        <dbReference type="ChEBI" id="CHEBI:29105"/>
    </cofactor>
</comment>
<keyword evidence="3" id="KW-0479">Metal-binding</keyword>
<name>A0A0F9TC81_9ZZZZ</name>
<evidence type="ECO:0000259" key="8">
    <source>
        <dbReference type="Pfam" id="PF08439"/>
    </source>
</evidence>
<evidence type="ECO:0000256" key="6">
    <source>
        <dbReference type="ARBA" id="ARBA00023049"/>
    </source>
</evidence>
<evidence type="ECO:0000256" key="4">
    <source>
        <dbReference type="ARBA" id="ARBA00022801"/>
    </source>
</evidence>
<evidence type="ECO:0000259" key="7">
    <source>
        <dbReference type="Pfam" id="PF01432"/>
    </source>
</evidence>
<dbReference type="GO" id="GO:0046872">
    <property type="term" value="F:metal ion binding"/>
    <property type="evidence" value="ECO:0007669"/>
    <property type="project" value="UniProtKB-KW"/>
</dbReference>
<dbReference type="GO" id="GO:0004222">
    <property type="term" value="F:metalloendopeptidase activity"/>
    <property type="evidence" value="ECO:0007669"/>
    <property type="project" value="InterPro"/>
</dbReference>
<dbReference type="Pfam" id="PF01432">
    <property type="entry name" value="Peptidase_M3"/>
    <property type="match status" value="1"/>
</dbReference>
<comment type="caution">
    <text evidence="9">The sequence shown here is derived from an EMBL/GenBank/DDBJ whole genome shotgun (WGS) entry which is preliminary data.</text>
</comment>
<gene>
    <name evidence="9" type="ORF">LCGC14_0746650</name>
</gene>
<evidence type="ECO:0000313" key="9">
    <source>
        <dbReference type="EMBL" id="KKN39103.1"/>
    </source>
</evidence>
<dbReference type="SUPFAM" id="SSF55486">
    <property type="entry name" value="Metalloproteases ('zincins'), catalytic domain"/>
    <property type="match status" value="1"/>
</dbReference>
<keyword evidence="4" id="KW-0378">Hydrolase</keyword>
<dbReference type="InterPro" id="IPR042088">
    <property type="entry name" value="OligoPept_F_C"/>
</dbReference>
<dbReference type="AlphaFoldDB" id="A0A0F9TC81"/>
<organism evidence="9">
    <name type="scientific">marine sediment metagenome</name>
    <dbReference type="NCBI Taxonomy" id="412755"/>
    <lineage>
        <taxon>unclassified sequences</taxon>
        <taxon>metagenomes</taxon>
        <taxon>ecological metagenomes</taxon>
    </lineage>
</organism>
<dbReference type="GO" id="GO:0006508">
    <property type="term" value="P:proteolysis"/>
    <property type="evidence" value="ECO:0007669"/>
    <property type="project" value="UniProtKB-KW"/>
</dbReference>
<sequence length="595" mass="70628">MKEEVIKWDLSDFYSSINDSKIEDDIQLIEKEADEFNRKVKGKLIDHSLTPTQLVEWFKAYESIKEKLFYLELYSTLIYRINSLDDDIKSFYAKINEFNTKIERIILFFYLELNTISDDRFNEFVKAPELTNYSHELKFNRLKMMHQLSEKEEKIILMKDITGVSGFNKLYGELKSSFIFDFEVEGEMKKLTEAELFSFMYQGDRNIRLKALQKMMEEYEKYKLIFTHIFNNVLKDWDLESKEKKYDNPISARNLENEVSDKSVEVLGEVTTESYPIVEKYYNLKKKILNLEELHMSDLYAPIGQVLKEYTYEEALELIKNADEKFHPEFRDIVDKLDELGHIDVTPRKGKNRGAFCAHGKMNKYPFLFVNFTNNVDSVRTLAHELGHAFHAYYIQRNQNFINIDISLVIAEIASVFNEILIFDYLMNTDLSKEEKISLLCGFIENKFATSHRQNAFYRFEKRIYNLLEKRLLSTDDIRGAFVEEMELMFRNSMINIKEEYQNYVFIVSHFLQVPFYVYAYNMSNLLVISIYQQYLEQREVFVPKFLKLLSVGRSLTPEEMLSEIGINLDDSSFWQKGIKYLSDKIDELEQLVES</sequence>
<evidence type="ECO:0000256" key="5">
    <source>
        <dbReference type="ARBA" id="ARBA00022833"/>
    </source>
</evidence>
<keyword evidence="6" id="KW-0482">Metalloprotease</keyword>
<dbReference type="Gene3D" id="1.10.1370.20">
    <property type="entry name" value="Oligoendopeptidase f, C-terminal domain"/>
    <property type="match status" value="1"/>
</dbReference>
<dbReference type="EMBL" id="LAZR01001782">
    <property type="protein sequence ID" value="KKN39103.1"/>
    <property type="molecule type" value="Genomic_DNA"/>
</dbReference>
<dbReference type="Pfam" id="PF08439">
    <property type="entry name" value="Peptidase_M3_N"/>
    <property type="match status" value="1"/>
</dbReference>
<reference evidence="9" key="1">
    <citation type="journal article" date="2015" name="Nature">
        <title>Complex archaea that bridge the gap between prokaryotes and eukaryotes.</title>
        <authorList>
            <person name="Spang A."/>
            <person name="Saw J.H."/>
            <person name="Jorgensen S.L."/>
            <person name="Zaremba-Niedzwiedzka K."/>
            <person name="Martijn J."/>
            <person name="Lind A.E."/>
            <person name="van Eijk R."/>
            <person name="Schleper C."/>
            <person name="Guy L."/>
            <person name="Ettema T.J."/>
        </authorList>
    </citation>
    <scope>NUCLEOTIDE SEQUENCE</scope>
</reference>
<evidence type="ECO:0000256" key="3">
    <source>
        <dbReference type="ARBA" id="ARBA00022723"/>
    </source>
</evidence>
<keyword evidence="2" id="KW-0645">Protease</keyword>
<dbReference type="InterPro" id="IPR001567">
    <property type="entry name" value="Pept_M3A_M3B_dom"/>
</dbReference>